<dbReference type="Gene3D" id="2.60.200.20">
    <property type="match status" value="1"/>
</dbReference>
<keyword evidence="3" id="KW-0808">Transferase</keyword>
<dbReference type="PANTHER" id="PTHR44167">
    <property type="entry name" value="OVARIAN-SPECIFIC SERINE/THREONINE-PROTEIN KINASE LOK-RELATED"/>
    <property type="match status" value="1"/>
</dbReference>
<dbReference type="Pfam" id="PF00498">
    <property type="entry name" value="FHA"/>
    <property type="match status" value="1"/>
</dbReference>
<evidence type="ECO:0000313" key="8">
    <source>
        <dbReference type="EMBL" id="HGZ79054.1"/>
    </source>
</evidence>
<proteinExistence type="predicted"/>
<keyword evidence="2" id="KW-0723">Serine/threonine-protein kinase</keyword>
<dbReference type="Gene3D" id="3.30.200.20">
    <property type="entry name" value="Phosphorylase Kinase, domain 1"/>
    <property type="match status" value="1"/>
</dbReference>
<dbReference type="InterPro" id="IPR011009">
    <property type="entry name" value="Kinase-like_dom_sf"/>
</dbReference>
<dbReference type="PROSITE" id="PS50006">
    <property type="entry name" value="FHA_DOMAIN"/>
    <property type="match status" value="1"/>
</dbReference>
<dbReference type="EMBL" id="DTKQ01000029">
    <property type="protein sequence ID" value="HGZ79054.1"/>
    <property type="molecule type" value="Genomic_DNA"/>
</dbReference>
<dbReference type="PROSITE" id="PS50011">
    <property type="entry name" value="PROTEIN_KINASE_DOM"/>
    <property type="match status" value="1"/>
</dbReference>
<feature type="domain" description="FHA" evidence="6">
    <location>
        <begin position="397"/>
        <end position="452"/>
    </location>
</feature>
<evidence type="ECO:0000256" key="4">
    <source>
        <dbReference type="ARBA" id="ARBA00047899"/>
    </source>
</evidence>
<evidence type="ECO:0000256" key="2">
    <source>
        <dbReference type="ARBA" id="ARBA00022527"/>
    </source>
</evidence>
<dbReference type="SMART" id="SM00220">
    <property type="entry name" value="S_TKc"/>
    <property type="match status" value="1"/>
</dbReference>
<dbReference type="PROSITE" id="PS00108">
    <property type="entry name" value="PROTEIN_KINASE_ST"/>
    <property type="match status" value="1"/>
</dbReference>
<dbReference type="InterPro" id="IPR000719">
    <property type="entry name" value="Prot_kinase_dom"/>
</dbReference>
<comment type="caution">
    <text evidence="8">The sequence shown here is derived from an EMBL/GenBank/DDBJ whole genome shotgun (WGS) entry which is preliminary data.</text>
</comment>
<feature type="domain" description="Protein kinase" evidence="7">
    <location>
        <begin position="35"/>
        <end position="328"/>
    </location>
</feature>
<dbReference type="PANTHER" id="PTHR44167:SF24">
    <property type="entry name" value="SERINE_THREONINE-PROTEIN KINASE CHK2"/>
    <property type="match status" value="1"/>
</dbReference>
<accession>A0A832MMQ2</accession>
<dbReference type="EC" id="2.7.11.1" evidence="1"/>
<dbReference type="AlphaFoldDB" id="A0A832MMQ2"/>
<dbReference type="SUPFAM" id="SSF49879">
    <property type="entry name" value="SMAD/FHA domain"/>
    <property type="match status" value="1"/>
</dbReference>
<dbReference type="InterPro" id="IPR000253">
    <property type="entry name" value="FHA_dom"/>
</dbReference>
<evidence type="ECO:0000256" key="3">
    <source>
        <dbReference type="ARBA" id="ARBA00022777"/>
    </source>
</evidence>
<gene>
    <name evidence="8" type="ORF">ENW55_03615</name>
</gene>
<sequence>MPFPTNDASRIPNSLTLTKNNLQIVVPEVVGGRYKIKEVLSASTGFGLVLIASDTKLYDRRVLIKTVNYKGSIRKNALDLADIVKQKRKNIEYEYHILRSINALNVPGVPVMRDFIKDYNPSIHQALGASIDEELLFGEPYLVLQYVPGVPLNEYIERLRIDRSSAKWQMKTLLLVKQIVKTFERLHNLRSSVGNVLKFIYQDLKSSNVIISAEGNFTLIDFGGVATVTKDGIVLNAGIGTPGYMPPEIHNQDYQPNETTDVYTIGVLMYEMLTGINPSSIVNEKGIAKLDYSKLNCAQHIKSIIMKCTAFDKTHRYSSVDQLKKDIVEALKKIGRDKSGEANGDEESRDIFKSEEQTIDQNIFEKLFDSSDVSPLEISIYVNKKEVMRKSFKYDEVVIGRNSSTTEVDLDLSDIDPEHNISRRAVEIIRQEAKYYVRDVSRNPLFLNGKKMEKDVLYELQPNIDHFLVIVAAQDKYIGLRIRVNE</sequence>
<evidence type="ECO:0000259" key="7">
    <source>
        <dbReference type="PROSITE" id="PS50011"/>
    </source>
</evidence>
<dbReference type="SMART" id="SM00240">
    <property type="entry name" value="FHA"/>
    <property type="match status" value="1"/>
</dbReference>
<evidence type="ECO:0000259" key="6">
    <source>
        <dbReference type="PROSITE" id="PS50006"/>
    </source>
</evidence>
<name>A0A832MMQ2_9THEM</name>
<dbReference type="Gene3D" id="1.10.510.10">
    <property type="entry name" value="Transferase(Phosphotransferase) domain 1"/>
    <property type="match status" value="1"/>
</dbReference>
<dbReference type="GO" id="GO:0004674">
    <property type="term" value="F:protein serine/threonine kinase activity"/>
    <property type="evidence" value="ECO:0007669"/>
    <property type="project" value="UniProtKB-KW"/>
</dbReference>
<dbReference type="GO" id="GO:0005524">
    <property type="term" value="F:ATP binding"/>
    <property type="evidence" value="ECO:0007669"/>
    <property type="project" value="InterPro"/>
</dbReference>
<comment type="catalytic activity">
    <reaction evidence="4">
        <text>L-threonyl-[protein] + ATP = O-phospho-L-threonyl-[protein] + ADP + H(+)</text>
        <dbReference type="Rhea" id="RHEA:46608"/>
        <dbReference type="Rhea" id="RHEA-COMP:11060"/>
        <dbReference type="Rhea" id="RHEA-COMP:11605"/>
        <dbReference type="ChEBI" id="CHEBI:15378"/>
        <dbReference type="ChEBI" id="CHEBI:30013"/>
        <dbReference type="ChEBI" id="CHEBI:30616"/>
        <dbReference type="ChEBI" id="CHEBI:61977"/>
        <dbReference type="ChEBI" id="CHEBI:456216"/>
        <dbReference type="EC" id="2.7.11.1"/>
    </reaction>
</comment>
<keyword evidence="3" id="KW-0418">Kinase</keyword>
<comment type="catalytic activity">
    <reaction evidence="5">
        <text>L-seryl-[protein] + ATP = O-phospho-L-seryl-[protein] + ADP + H(+)</text>
        <dbReference type="Rhea" id="RHEA:17989"/>
        <dbReference type="Rhea" id="RHEA-COMP:9863"/>
        <dbReference type="Rhea" id="RHEA-COMP:11604"/>
        <dbReference type="ChEBI" id="CHEBI:15378"/>
        <dbReference type="ChEBI" id="CHEBI:29999"/>
        <dbReference type="ChEBI" id="CHEBI:30616"/>
        <dbReference type="ChEBI" id="CHEBI:83421"/>
        <dbReference type="ChEBI" id="CHEBI:456216"/>
        <dbReference type="EC" id="2.7.11.1"/>
    </reaction>
</comment>
<evidence type="ECO:0000256" key="1">
    <source>
        <dbReference type="ARBA" id="ARBA00012513"/>
    </source>
</evidence>
<dbReference type="Pfam" id="PF00069">
    <property type="entry name" value="Pkinase"/>
    <property type="match status" value="1"/>
</dbReference>
<reference evidence="8" key="1">
    <citation type="journal article" date="2020" name="mSystems">
        <title>Genome- and Community-Level Interaction Insights into Carbon Utilization and Element Cycling Functions of Hydrothermarchaeota in Hydrothermal Sediment.</title>
        <authorList>
            <person name="Zhou Z."/>
            <person name="Liu Y."/>
            <person name="Xu W."/>
            <person name="Pan J."/>
            <person name="Luo Z.H."/>
            <person name="Li M."/>
        </authorList>
    </citation>
    <scope>NUCLEOTIDE SEQUENCE [LARGE SCALE GENOMIC DNA]</scope>
    <source>
        <strain evidence="8">SpSt-86</strain>
    </source>
</reference>
<organism evidence="8">
    <name type="scientific">Pseudothermotoga hypogea</name>
    <dbReference type="NCBI Taxonomy" id="57487"/>
    <lineage>
        <taxon>Bacteria</taxon>
        <taxon>Thermotogati</taxon>
        <taxon>Thermotogota</taxon>
        <taxon>Thermotogae</taxon>
        <taxon>Thermotogales</taxon>
        <taxon>Thermotogaceae</taxon>
        <taxon>Pseudothermotoga</taxon>
    </lineage>
</organism>
<dbReference type="InterPro" id="IPR008984">
    <property type="entry name" value="SMAD_FHA_dom_sf"/>
</dbReference>
<protein>
    <recommendedName>
        <fullName evidence="1">non-specific serine/threonine protein kinase</fullName>
        <ecNumber evidence="1">2.7.11.1</ecNumber>
    </recommendedName>
</protein>
<dbReference type="SUPFAM" id="SSF56112">
    <property type="entry name" value="Protein kinase-like (PK-like)"/>
    <property type="match status" value="1"/>
</dbReference>
<dbReference type="InterPro" id="IPR008271">
    <property type="entry name" value="Ser/Thr_kinase_AS"/>
</dbReference>
<evidence type="ECO:0000256" key="5">
    <source>
        <dbReference type="ARBA" id="ARBA00048679"/>
    </source>
</evidence>